<dbReference type="AlphaFoldDB" id="A0A0F8YD67"/>
<sequence length="266" mass="29381">MAFDLSSITSEARVRAPRIILLGVEKIGKSTFAAGADSSIFLPIKGEEGIDEFSVPKTPVCDSLDSVLGWLFSLGRGEHSHQTVVIDSTSTLESIVHRDICTKAEAPSINEGALAFGVGTDRANHEWRKITVFLDALRSDKNMTSILIGHVKVKRFDDPNGESYDQYQWDIHHKAASLLCRWADSILFCNTKVVVTKESLGFHEDNARNVGRDIAPGSRFLYTQKRPAHPGGGRGVYGRLSYELPLSWANFRNAVAGEKVYNRCKS</sequence>
<dbReference type="Pfam" id="PF13479">
    <property type="entry name" value="AAA_24"/>
    <property type="match status" value="1"/>
</dbReference>
<organism evidence="1">
    <name type="scientific">marine sediment metagenome</name>
    <dbReference type="NCBI Taxonomy" id="412755"/>
    <lineage>
        <taxon>unclassified sequences</taxon>
        <taxon>metagenomes</taxon>
        <taxon>ecological metagenomes</taxon>
    </lineage>
</organism>
<protein>
    <submittedName>
        <fullName evidence="1">Uncharacterized protein</fullName>
    </submittedName>
</protein>
<accession>A0A0F8YD67</accession>
<name>A0A0F8YD67_9ZZZZ</name>
<evidence type="ECO:0000313" key="1">
    <source>
        <dbReference type="EMBL" id="KKK79367.1"/>
    </source>
</evidence>
<comment type="caution">
    <text evidence="1">The sequence shown here is derived from an EMBL/GenBank/DDBJ whole genome shotgun (WGS) entry which is preliminary data.</text>
</comment>
<reference evidence="1" key="1">
    <citation type="journal article" date="2015" name="Nature">
        <title>Complex archaea that bridge the gap between prokaryotes and eukaryotes.</title>
        <authorList>
            <person name="Spang A."/>
            <person name="Saw J.H."/>
            <person name="Jorgensen S.L."/>
            <person name="Zaremba-Niedzwiedzka K."/>
            <person name="Martijn J."/>
            <person name="Lind A.E."/>
            <person name="van Eijk R."/>
            <person name="Schleper C."/>
            <person name="Guy L."/>
            <person name="Ettema T.J."/>
        </authorList>
    </citation>
    <scope>NUCLEOTIDE SEQUENCE</scope>
</reference>
<proteinExistence type="predicted"/>
<feature type="non-terminal residue" evidence="1">
    <location>
        <position position="266"/>
    </location>
</feature>
<dbReference type="EMBL" id="LAZR01054063">
    <property type="protein sequence ID" value="KKK79367.1"/>
    <property type="molecule type" value="Genomic_DNA"/>
</dbReference>
<gene>
    <name evidence="1" type="ORF">LCGC14_2834230</name>
</gene>